<dbReference type="InterPro" id="IPR001107">
    <property type="entry name" value="Band_7"/>
</dbReference>
<dbReference type="Proteomes" id="UP000031488">
    <property type="component" value="Unassembled WGS sequence"/>
</dbReference>
<name>A0A0B9AB22_BRELN</name>
<dbReference type="EMBL" id="JTJZ01000018">
    <property type="protein sequence ID" value="KHS52786.1"/>
    <property type="molecule type" value="Genomic_DNA"/>
</dbReference>
<evidence type="ECO:0000256" key="2">
    <source>
        <dbReference type="SAM" id="Phobius"/>
    </source>
</evidence>
<dbReference type="Gene3D" id="3.30.479.30">
    <property type="entry name" value="Band 7 domain"/>
    <property type="match status" value="1"/>
</dbReference>
<keyword evidence="2" id="KW-0472">Membrane</keyword>
<dbReference type="STRING" id="1703.BLSMQ_0594"/>
<feature type="domain" description="Band 7" evidence="3">
    <location>
        <begin position="28"/>
        <end position="187"/>
    </location>
</feature>
<protein>
    <submittedName>
        <fullName evidence="4">Band 7 protein</fullName>
    </submittedName>
</protein>
<proteinExistence type="predicted"/>
<evidence type="ECO:0000313" key="4">
    <source>
        <dbReference type="EMBL" id="KHS52786.1"/>
    </source>
</evidence>
<feature type="compositionally biased region" description="Basic and acidic residues" evidence="1">
    <location>
        <begin position="314"/>
        <end position="324"/>
    </location>
</feature>
<dbReference type="PATRIC" id="fig|1703.6.peg.1652"/>
<sequence>MSGVAVTIAVVIIILVVAVLLFGKLRTSVFFTVKTQENVIVERFGKYKKVARPGLNTKVPFIETTSRPISLRVQQLEVNIESKTKDNVFVTVPVAVQYVVEEDNVADAYYRLANSEEQIRSYVFDTVRSALSGLTLDTAFESKDDIAENVERRLSESMKRYGFKIVSTLVTDITPDPRVRDSMNSINAAQRDKVAAQSLAEADKIKRVTQAQAESEAMRLHGEGVAAQRKAIANGIAEQYALLQEVGIHKTAEQLLMMTQYFDTMQNVAQEGRSNVLFMPSNPGGLGEMGQEIRNALFAANAADEGSHLPAPQGRDDAGDDSRRSSGSGADRTNVPPQPTTPPADRSGQYAGGQGQGGSGQGAGGQGQPGQGQPGQGQGQHGQQGHTDPRSAAQSAVRAAAEQWRNRRGGNQG</sequence>
<keyword evidence="2" id="KW-1133">Transmembrane helix</keyword>
<gene>
    <name evidence="4" type="ORF">AE0388_1769</name>
</gene>
<dbReference type="AlphaFoldDB" id="A0A0B9AB22"/>
<dbReference type="SUPFAM" id="SSF117892">
    <property type="entry name" value="Band 7/SPFH domain"/>
    <property type="match status" value="1"/>
</dbReference>
<dbReference type="SMART" id="SM00244">
    <property type="entry name" value="PHB"/>
    <property type="match status" value="1"/>
</dbReference>
<dbReference type="RefSeq" id="WP_235354995.1">
    <property type="nucleotide sequence ID" value="NZ_JTJZ01000018.1"/>
</dbReference>
<evidence type="ECO:0000313" key="5">
    <source>
        <dbReference type="Proteomes" id="UP000031488"/>
    </source>
</evidence>
<feature type="region of interest" description="Disordered" evidence="1">
    <location>
        <begin position="305"/>
        <end position="413"/>
    </location>
</feature>
<organism evidence="4 5">
    <name type="scientific">Brevibacterium linens</name>
    <dbReference type="NCBI Taxonomy" id="1703"/>
    <lineage>
        <taxon>Bacteria</taxon>
        <taxon>Bacillati</taxon>
        <taxon>Actinomycetota</taxon>
        <taxon>Actinomycetes</taxon>
        <taxon>Micrococcales</taxon>
        <taxon>Brevibacteriaceae</taxon>
        <taxon>Brevibacterium</taxon>
    </lineage>
</organism>
<feature type="transmembrane region" description="Helical" evidence="2">
    <location>
        <begin position="6"/>
        <end position="25"/>
    </location>
</feature>
<reference evidence="4 5" key="1">
    <citation type="submission" date="2014-11" db="EMBL/GenBank/DDBJ databases">
        <title>Draft Genome Sequence of Brevibacterium linens AE038-8.</title>
        <authorList>
            <person name="Maizel D."/>
            <person name="Utturkar S.M."/>
            <person name="Brown S.D."/>
            <person name="Ferrero M."/>
            <person name="Rosen B.P."/>
        </authorList>
    </citation>
    <scope>NUCLEOTIDE SEQUENCE [LARGE SCALE GENOMIC DNA]</scope>
    <source>
        <strain evidence="4 5">AE038-8</strain>
    </source>
</reference>
<dbReference type="InterPro" id="IPR050710">
    <property type="entry name" value="Band7/mec-2_domain"/>
</dbReference>
<dbReference type="Pfam" id="PF01145">
    <property type="entry name" value="Band_7"/>
    <property type="match status" value="1"/>
</dbReference>
<dbReference type="PANTHER" id="PTHR43327:SF31">
    <property type="entry name" value="HYPERSENSITIVE-INDUCED RESPONSE PROTEIN 2"/>
    <property type="match status" value="1"/>
</dbReference>
<feature type="compositionally biased region" description="Gly residues" evidence="1">
    <location>
        <begin position="350"/>
        <end position="382"/>
    </location>
</feature>
<dbReference type="CDD" id="cd03407">
    <property type="entry name" value="SPFH_like_u4"/>
    <property type="match status" value="1"/>
</dbReference>
<accession>A0A0B9AB22</accession>
<keyword evidence="5" id="KW-1185">Reference proteome</keyword>
<dbReference type="InterPro" id="IPR036013">
    <property type="entry name" value="Band_7/SPFH_dom_sf"/>
</dbReference>
<dbReference type="PANTHER" id="PTHR43327">
    <property type="entry name" value="STOMATIN-LIKE PROTEIN 2, MITOCHONDRIAL"/>
    <property type="match status" value="1"/>
</dbReference>
<keyword evidence="2" id="KW-0812">Transmembrane</keyword>
<comment type="caution">
    <text evidence="4">The sequence shown here is derived from an EMBL/GenBank/DDBJ whole genome shotgun (WGS) entry which is preliminary data.</text>
</comment>
<evidence type="ECO:0000256" key="1">
    <source>
        <dbReference type="SAM" id="MobiDB-lite"/>
    </source>
</evidence>
<feature type="compositionally biased region" description="Low complexity" evidence="1">
    <location>
        <begin position="383"/>
        <end position="401"/>
    </location>
</feature>
<evidence type="ECO:0000259" key="3">
    <source>
        <dbReference type="SMART" id="SM00244"/>
    </source>
</evidence>